<dbReference type="AlphaFoldDB" id="A0A7M1SXJ9"/>
<dbReference type="GO" id="GO:0004252">
    <property type="term" value="F:serine-type endopeptidase activity"/>
    <property type="evidence" value="ECO:0007669"/>
    <property type="project" value="UniProtKB-UniRule"/>
</dbReference>
<organism evidence="15 16">
    <name type="scientific">Ruania alkalisoli</name>
    <dbReference type="NCBI Taxonomy" id="2779775"/>
    <lineage>
        <taxon>Bacteria</taxon>
        <taxon>Bacillati</taxon>
        <taxon>Actinomycetota</taxon>
        <taxon>Actinomycetes</taxon>
        <taxon>Micrococcales</taxon>
        <taxon>Ruaniaceae</taxon>
        <taxon>Ruania</taxon>
    </lineage>
</organism>
<evidence type="ECO:0000256" key="11">
    <source>
        <dbReference type="SAM" id="MobiDB-lite"/>
    </source>
</evidence>
<comment type="similarity">
    <text evidence="1 9 10">Belongs to the peptidase S8 family.</text>
</comment>
<dbReference type="Gene3D" id="3.40.50.200">
    <property type="entry name" value="Peptidase S8/S53 domain"/>
    <property type="match status" value="1"/>
</dbReference>
<evidence type="ECO:0000259" key="14">
    <source>
        <dbReference type="Pfam" id="PF06280"/>
    </source>
</evidence>
<dbReference type="InterPro" id="IPR034187">
    <property type="entry name" value="Peptidases_S8_5"/>
</dbReference>
<evidence type="ECO:0000256" key="8">
    <source>
        <dbReference type="PIRSR" id="PIRSR615500-1"/>
    </source>
</evidence>
<dbReference type="GO" id="GO:0016020">
    <property type="term" value="C:membrane"/>
    <property type="evidence" value="ECO:0007669"/>
    <property type="project" value="InterPro"/>
</dbReference>
<evidence type="ECO:0000256" key="9">
    <source>
        <dbReference type="PROSITE-ProRule" id="PRU01240"/>
    </source>
</evidence>
<dbReference type="InterPro" id="IPR015500">
    <property type="entry name" value="Peptidase_S8_subtilisin-rel"/>
</dbReference>
<keyword evidence="3" id="KW-0964">Secreted</keyword>
<dbReference type="Pfam" id="PF06280">
    <property type="entry name" value="fn3_5"/>
    <property type="match status" value="1"/>
</dbReference>
<dbReference type="PROSITE" id="PS51892">
    <property type="entry name" value="SUBTILASE"/>
    <property type="match status" value="1"/>
</dbReference>
<dbReference type="Proteomes" id="UP000593758">
    <property type="component" value="Chromosome"/>
</dbReference>
<feature type="domain" description="Peptidase S8/S53" evidence="12">
    <location>
        <begin position="179"/>
        <end position="614"/>
    </location>
</feature>
<dbReference type="PROSITE" id="PS00137">
    <property type="entry name" value="SUBTILASE_HIS"/>
    <property type="match status" value="1"/>
</dbReference>
<keyword evidence="6 9" id="KW-0378">Hydrolase</keyword>
<dbReference type="GO" id="GO:0006508">
    <property type="term" value="P:proteolysis"/>
    <property type="evidence" value="ECO:0007669"/>
    <property type="project" value="UniProtKB-KW"/>
</dbReference>
<feature type="region of interest" description="Disordered" evidence="11">
    <location>
        <begin position="227"/>
        <end position="247"/>
    </location>
</feature>
<reference evidence="15 16" key="1">
    <citation type="submission" date="2020-10" db="EMBL/GenBank/DDBJ databases">
        <title>Haloactinobacterium sp. RN3S43, a bacterium isolated from saline soil.</title>
        <authorList>
            <person name="Sun J.-Q."/>
        </authorList>
    </citation>
    <scope>NUCLEOTIDE SEQUENCE [LARGE SCALE GENOMIC DNA]</scope>
    <source>
        <strain evidence="15 16">RN3S43</strain>
    </source>
</reference>
<dbReference type="InterPro" id="IPR023828">
    <property type="entry name" value="Peptidase_S8_Ser-AS"/>
</dbReference>
<dbReference type="Pfam" id="PF02225">
    <property type="entry name" value="PA"/>
    <property type="match status" value="1"/>
</dbReference>
<dbReference type="SUPFAM" id="SSF52743">
    <property type="entry name" value="Subtilisin-like"/>
    <property type="match status" value="1"/>
</dbReference>
<feature type="domain" description="C5a peptidase/Subtilisin-like protease SBT2-like Fn3-like" evidence="14">
    <location>
        <begin position="633"/>
        <end position="735"/>
    </location>
</feature>
<dbReference type="InterPro" id="IPR036852">
    <property type="entry name" value="Peptidase_S8/S53_dom_sf"/>
</dbReference>
<proteinExistence type="inferred from homology"/>
<dbReference type="InterPro" id="IPR050131">
    <property type="entry name" value="Peptidase_S8_subtilisin-like"/>
</dbReference>
<gene>
    <name evidence="15" type="ORF">IM660_08760</name>
</gene>
<evidence type="ECO:0000256" key="2">
    <source>
        <dbReference type="ARBA" id="ARBA00022512"/>
    </source>
</evidence>
<dbReference type="InterPro" id="IPR000209">
    <property type="entry name" value="Peptidase_S8/S53_dom"/>
</dbReference>
<evidence type="ECO:0000256" key="10">
    <source>
        <dbReference type="RuleBase" id="RU003355"/>
    </source>
</evidence>
<evidence type="ECO:0000256" key="3">
    <source>
        <dbReference type="ARBA" id="ARBA00022525"/>
    </source>
</evidence>
<dbReference type="InterPro" id="IPR003137">
    <property type="entry name" value="PA_domain"/>
</dbReference>
<dbReference type="PRINTS" id="PR00723">
    <property type="entry name" value="SUBTILISIN"/>
</dbReference>
<keyword evidence="2" id="KW-0134">Cell wall</keyword>
<evidence type="ECO:0000256" key="1">
    <source>
        <dbReference type="ARBA" id="ARBA00011073"/>
    </source>
</evidence>
<dbReference type="Pfam" id="PF00082">
    <property type="entry name" value="Peptidase_S8"/>
    <property type="match status" value="1"/>
</dbReference>
<dbReference type="InterPro" id="IPR010435">
    <property type="entry name" value="C5a/SBT2-like_Fn3"/>
</dbReference>
<protein>
    <submittedName>
        <fullName evidence="15">S8 family serine peptidase</fullName>
    </submittedName>
</protein>
<evidence type="ECO:0000313" key="16">
    <source>
        <dbReference type="Proteomes" id="UP000593758"/>
    </source>
</evidence>
<feature type="domain" description="PA" evidence="13">
    <location>
        <begin position="412"/>
        <end position="486"/>
    </location>
</feature>
<feature type="active site" description="Charge relay system" evidence="8 9">
    <location>
        <position position="248"/>
    </location>
</feature>
<dbReference type="EMBL" id="CP063169">
    <property type="protein sequence ID" value="QOR72300.1"/>
    <property type="molecule type" value="Genomic_DNA"/>
</dbReference>
<keyword evidence="4 9" id="KW-0645">Protease</keyword>
<evidence type="ECO:0000256" key="7">
    <source>
        <dbReference type="ARBA" id="ARBA00022825"/>
    </source>
</evidence>
<evidence type="ECO:0000313" key="15">
    <source>
        <dbReference type="EMBL" id="QOR72300.1"/>
    </source>
</evidence>
<keyword evidence="16" id="KW-1185">Reference proteome</keyword>
<dbReference type="InterPro" id="IPR046450">
    <property type="entry name" value="PA_dom_sf"/>
</dbReference>
<sequence length="937" mass="96235">MRRSDRSGADRTRRGAVAMGSAAALALTAIIPLSAASADEITDLGTASDHGVAAEPAGLQAESSPTGAWLVETEGTPTSRGGSPSVNSRHAREVIAEAQELGVDLSVRSELSSLWTGLSVTMSDADAALLAGADGVQAVFPVLPLELPPTPTSDVMPEMVSAITMTGADIAQSELGYDGEGIAVGIIDTGVDYHHPDLGGSGAETTFPTERVPVGYDFVGDDYNADDSSVDYQPVPAPDPDPDDCQSHGTHVAGIVGADGDPADGGVRGVAPGVTFGAYRVFGCDGSTTSDIMIEAMERALDDGMDVVNMSIGAAFASWPEYPTAVASAALVDAGVVVVASIGNEGDLGLWAAGAPGVGDDVIGVASYDNVEFMANSFGTQPDGAVYPYISAAGAADAPTSGELPLAIADLPLACEPLAGDYSGQAVVVQRGGCSFHIKAVNAQDAGAAAMVLYNNAPGLVSPTVEGETPITIAVPSLSLDDGLALVAAIEEGQAAELVWSDETISAPNPTGGLISDFSSYGMTADLQLKPDLGAPGGQIWSTMPLEQGGYGSKSGTSMASPHVAGAIALLLQARDDLDPGEIKDVLQNSADPTLWSLNTDFGLLEPVFRQGAGMLDIDAAILSTTRVSPGAIELGESEHGPVSRTVTLHNDGGTDVTYTVSAEDAIATGGDPDDPTFLYGVSSVDVPAQITVPAGSSVSVDVTIAPSADLEQAQYGGYLTLMPEDGEPIRVPYVGYAGDYQEVPLLTDIGYGLPVLGQLTACDRLIGADCTMNGEWDLMPDGATYSMADGDVPTFLVHLEHPAQSLEMTVYAAVDGERGAAIGPTATFLASEYVGRSGGAEAFTPYTWDGVLASVYRAGRHNTEWSVPDGDYIIGLTVVNALGDPENPDHVESADTAVFTIDRDGDGNPPSEFREQLRDVPPKMKGELRCIMLGQC</sequence>
<keyword evidence="7 9" id="KW-0720">Serine protease</keyword>
<dbReference type="PANTHER" id="PTHR43806:SF65">
    <property type="entry name" value="SERINE PROTEASE APRX"/>
    <property type="match status" value="1"/>
</dbReference>
<dbReference type="InterPro" id="IPR023827">
    <property type="entry name" value="Peptidase_S8_Asp-AS"/>
</dbReference>
<evidence type="ECO:0000256" key="6">
    <source>
        <dbReference type="ARBA" id="ARBA00022801"/>
    </source>
</evidence>
<dbReference type="InterPro" id="IPR022398">
    <property type="entry name" value="Peptidase_S8_His-AS"/>
</dbReference>
<accession>A0A7M1SXJ9</accession>
<keyword evidence="5" id="KW-0732">Signal</keyword>
<name>A0A7M1SXJ9_9MICO</name>
<dbReference type="PROSITE" id="PS00138">
    <property type="entry name" value="SUBTILASE_SER"/>
    <property type="match status" value="1"/>
</dbReference>
<feature type="active site" description="Charge relay system" evidence="8 9">
    <location>
        <position position="558"/>
    </location>
</feature>
<dbReference type="PANTHER" id="PTHR43806">
    <property type="entry name" value="PEPTIDASE S8"/>
    <property type="match status" value="1"/>
</dbReference>
<evidence type="ECO:0000259" key="12">
    <source>
        <dbReference type="Pfam" id="PF00082"/>
    </source>
</evidence>
<dbReference type="SUPFAM" id="SSF52025">
    <property type="entry name" value="PA domain"/>
    <property type="match status" value="1"/>
</dbReference>
<feature type="active site" description="Charge relay system" evidence="8 9">
    <location>
        <position position="188"/>
    </location>
</feature>
<evidence type="ECO:0000259" key="13">
    <source>
        <dbReference type="Pfam" id="PF02225"/>
    </source>
</evidence>
<dbReference type="KEGG" id="halt:IM660_08760"/>
<dbReference type="CDD" id="cd07489">
    <property type="entry name" value="Peptidases_S8_5"/>
    <property type="match status" value="1"/>
</dbReference>
<evidence type="ECO:0000256" key="5">
    <source>
        <dbReference type="ARBA" id="ARBA00022729"/>
    </source>
</evidence>
<dbReference type="PROSITE" id="PS00136">
    <property type="entry name" value="SUBTILASE_ASP"/>
    <property type="match status" value="1"/>
</dbReference>
<dbReference type="Gene3D" id="3.50.30.30">
    <property type="match status" value="1"/>
</dbReference>
<dbReference type="RefSeq" id="WP_193498940.1">
    <property type="nucleotide sequence ID" value="NZ_CP063169.1"/>
</dbReference>
<evidence type="ECO:0000256" key="4">
    <source>
        <dbReference type="ARBA" id="ARBA00022670"/>
    </source>
</evidence>
<dbReference type="Gene3D" id="2.60.40.1710">
    <property type="entry name" value="Subtilisin-like superfamily"/>
    <property type="match status" value="1"/>
</dbReference>